<sequence>MPSPENPSNPPDDLLETIITDLGELARTASQPEEVDLSSLAAELESLTSSAEQRAIAQNADLQEQISQLTTELTTLQTERDHLNRELSDLRANYQRATAEVQRLQEQLASQQATHASDLLKEQVARLTAEKTALEGMRQNLEQELAQAITQQEELQQQLLTLQDQATTLAELNAQLTSLQTEKAALEQQLQDALAAAPPDSLEETALLNEPHDIGLAQQLAQLTRQLTQVETERNTLNAELEQIKLEADALRHDNEALRAQVSTVVPTELTLAAQENRHLKRQLRRQGYALWLTGIAATVISALSVSLTLPQPVGRVVPPLAALAVPILTVLARGRSPEIAPTETPT</sequence>
<dbReference type="EMBL" id="CP018092">
    <property type="protein sequence ID" value="ATS18756.1"/>
    <property type="molecule type" value="Genomic_DNA"/>
</dbReference>
<feature type="transmembrane region" description="Helical" evidence="2">
    <location>
        <begin position="289"/>
        <end position="308"/>
    </location>
</feature>
<dbReference type="AlphaFoldDB" id="A0A2D2Q2P1"/>
<dbReference type="PANTHER" id="PTHR23159">
    <property type="entry name" value="CENTROSOMAL PROTEIN 2"/>
    <property type="match status" value="1"/>
</dbReference>
<dbReference type="PANTHER" id="PTHR23159:SF31">
    <property type="entry name" value="CENTROSOME-ASSOCIATED PROTEIN CEP250 ISOFORM X1"/>
    <property type="match status" value="1"/>
</dbReference>
<keyword evidence="2" id="KW-1133">Transmembrane helix</keyword>
<reference evidence="3 4" key="1">
    <citation type="submission" date="2016-11" db="EMBL/GenBank/DDBJ databases">
        <title>Complete genome sequence of thermophilic cyanobacteria strain Synechococcus sp. PCC6715.</title>
        <authorList>
            <person name="Tang J."/>
            <person name="Daroch M."/>
            <person name="Liang Y."/>
            <person name="Jiang D."/>
            <person name="Shah M."/>
        </authorList>
    </citation>
    <scope>NUCLEOTIDE SEQUENCE [LARGE SCALE GENOMIC DNA]</scope>
    <source>
        <strain evidence="3 4">PCC 6715</strain>
    </source>
</reference>
<evidence type="ECO:0000313" key="4">
    <source>
        <dbReference type="Proteomes" id="UP000231057"/>
    </source>
</evidence>
<name>A0A2D2Q2P1_PARLV</name>
<evidence type="ECO:0000313" key="3">
    <source>
        <dbReference type="EMBL" id="ATS18756.1"/>
    </source>
</evidence>
<feature type="coiled-coil region" evidence="1">
    <location>
        <begin position="52"/>
        <end position="196"/>
    </location>
</feature>
<dbReference type="OrthoDB" id="564987at2"/>
<dbReference type="RefSeq" id="WP_099799095.1">
    <property type="nucleotide sequence ID" value="NZ_CP018092.1"/>
</dbReference>
<dbReference type="Proteomes" id="UP000231057">
    <property type="component" value="Chromosome"/>
</dbReference>
<keyword evidence="2" id="KW-0472">Membrane</keyword>
<reference evidence="4" key="2">
    <citation type="journal article" date="2022" name="Front. Microbiol.">
        <title>Comparative Genomic Analysis Revealed Distinct Molecular Components and Organization of CO2-Concentrating Mechanism in Thermophilic Cyanobacteria.</title>
        <authorList>
            <person name="Tang J."/>
            <person name="Zhou H."/>
            <person name="Yao D."/>
            <person name="Riaz S."/>
            <person name="You D."/>
            <person name="Klepacz-Smolka A."/>
            <person name="Daroch M."/>
        </authorList>
    </citation>
    <scope>NUCLEOTIDE SEQUENCE [LARGE SCALE GENOMIC DNA]</scope>
    <source>
        <strain evidence="4">PCC 6715</strain>
    </source>
</reference>
<evidence type="ECO:0000256" key="1">
    <source>
        <dbReference type="SAM" id="Coils"/>
    </source>
</evidence>
<accession>A0A2D2Q2P1</accession>
<gene>
    <name evidence="3" type="ORF">BRW62_08335</name>
</gene>
<evidence type="ECO:0000256" key="2">
    <source>
        <dbReference type="SAM" id="Phobius"/>
    </source>
</evidence>
<dbReference type="KEGG" id="slw:BRW62_08335"/>
<keyword evidence="1" id="KW-0175">Coiled coil</keyword>
<organism evidence="3 4">
    <name type="scientific">Parathermosynechococcus lividus PCC 6715</name>
    <dbReference type="NCBI Taxonomy" id="1917166"/>
    <lineage>
        <taxon>Bacteria</taxon>
        <taxon>Bacillati</taxon>
        <taxon>Cyanobacteriota</taxon>
        <taxon>Cyanophyceae</taxon>
        <taxon>Acaryochloridales</taxon>
        <taxon>Thermosynechococcaceae</taxon>
        <taxon>Parathermosynechococcus</taxon>
    </lineage>
</organism>
<dbReference type="Gene3D" id="1.10.287.1490">
    <property type="match status" value="1"/>
</dbReference>
<keyword evidence="4" id="KW-1185">Reference proteome</keyword>
<feature type="coiled-coil region" evidence="1">
    <location>
        <begin position="220"/>
        <end position="261"/>
    </location>
</feature>
<evidence type="ECO:0008006" key="5">
    <source>
        <dbReference type="Google" id="ProtNLM"/>
    </source>
</evidence>
<protein>
    <recommendedName>
        <fullName evidence="5">Chromosome partition protein Smc</fullName>
    </recommendedName>
</protein>
<proteinExistence type="predicted"/>
<keyword evidence="2" id="KW-0812">Transmembrane</keyword>